<sequence length="46" mass="5261">MAELLHTYLHRDIKKASTYPKSRSLFADNERGNSREVLSLASDLLL</sequence>
<dbReference type="AlphaFoldDB" id="C3JA31"/>
<dbReference type="Proteomes" id="UP000004295">
    <property type="component" value="Unassembled WGS sequence"/>
</dbReference>
<evidence type="ECO:0000313" key="1">
    <source>
        <dbReference type="EMBL" id="EEN82989.1"/>
    </source>
</evidence>
<protein>
    <submittedName>
        <fullName evidence="1">Uncharacterized protein</fullName>
    </submittedName>
</protein>
<proteinExistence type="predicted"/>
<gene>
    <name evidence="1" type="ORF">POREN0001_0953</name>
</gene>
<name>C3JA31_POREA</name>
<keyword evidence="2" id="KW-1185">Reference proteome</keyword>
<accession>C3JA31</accession>
<organism evidence="1 2">
    <name type="scientific">Porphyromonas endodontalis (strain ATCC 35406 / DSM 24491 / JCM 8526 / CCUG 16442 / BCRC 14492 / NCTC 13058 / HG 370)</name>
    <name type="common">Bacteroides endodontalis</name>
    <dbReference type="NCBI Taxonomy" id="553175"/>
    <lineage>
        <taxon>Bacteria</taxon>
        <taxon>Pseudomonadati</taxon>
        <taxon>Bacteroidota</taxon>
        <taxon>Bacteroidia</taxon>
        <taxon>Bacteroidales</taxon>
        <taxon>Porphyromonadaceae</taxon>
        <taxon>Porphyromonas</taxon>
    </lineage>
</organism>
<comment type="caution">
    <text evidence="1">The sequence shown here is derived from an EMBL/GenBank/DDBJ whole genome shotgun (WGS) entry which is preliminary data.</text>
</comment>
<dbReference type="EMBL" id="ACNN01000016">
    <property type="protein sequence ID" value="EEN82989.1"/>
    <property type="molecule type" value="Genomic_DNA"/>
</dbReference>
<evidence type="ECO:0000313" key="2">
    <source>
        <dbReference type="Proteomes" id="UP000004295"/>
    </source>
</evidence>
<reference evidence="1 2" key="1">
    <citation type="submission" date="2009-04" db="EMBL/GenBank/DDBJ databases">
        <authorList>
            <person name="Sebastian Y."/>
            <person name="Madupu R."/>
            <person name="Durkin A.S."/>
            <person name="Torralba M."/>
            <person name="Methe B."/>
            <person name="Sutton G.G."/>
            <person name="Strausberg R.L."/>
            <person name="Nelson K.E."/>
        </authorList>
    </citation>
    <scope>NUCLEOTIDE SEQUENCE [LARGE SCALE GENOMIC DNA]</scope>
    <source>
        <strain evidence="2">ATCC 35406 / BCRC 14492 / JCM 8526 / NCTC 13058 / HG 370</strain>
    </source>
</reference>